<evidence type="ECO:0000313" key="10">
    <source>
        <dbReference type="EMBL" id="MZL69622.1"/>
    </source>
</evidence>
<gene>
    <name evidence="10" type="ORF">GT747_07620</name>
    <name evidence="11" type="ORF">SAMN05444424_0730</name>
</gene>
<evidence type="ECO:0000313" key="13">
    <source>
        <dbReference type="Proteomes" id="UP000474718"/>
    </source>
</evidence>
<dbReference type="InterPro" id="IPR011006">
    <property type="entry name" value="CheY-like_superfamily"/>
</dbReference>
<dbReference type="EMBL" id="WWVX01000004">
    <property type="protein sequence ID" value="MZL69622.1"/>
    <property type="molecule type" value="Genomic_DNA"/>
</dbReference>
<dbReference type="PROSITE" id="PS50110">
    <property type="entry name" value="RESPONSE_REGULATORY"/>
    <property type="match status" value="1"/>
</dbReference>
<dbReference type="AlphaFoldDB" id="A0AAQ1RV74"/>
<dbReference type="CDD" id="cd17574">
    <property type="entry name" value="REC_OmpR"/>
    <property type="match status" value="1"/>
</dbReference>
<feature type="modified residue" description="4-aspartylphosphate" evidence="8">
    <location>
        <position position="52"/>
    </location>
</feature>
<comment type="function">
    <text evidence="7">May play the central regulatory role in sporulation. It may be an element of the effector pathway responsible for the activation of sporulation genes in response to nutritional stress. Spo0A may act in concert with spo0H (a sigma factor) to control the expression of some genes that are critical to the sporulation process.</text>
</comment>
<organism evidence="11 12">
    <name type="scientific">Bittarella massiliensis</name>
    <name type="common">ex Durand et al. 2017</name>
    <dbReference type="NCBI Taxonomy" id="1720313"/>
    <lineage>
        <taxon>Bacteria</taxon>
        <taxon>Bacillati</taxon>
        <taxon>Bacillota</taxon>
        <taxon>Clostridia</taxon>
        <taxon>Eubacteriales</taxon>
        <taxon>Oscillospiraceae</taxon>
        <taxon>Bittarella (ex Durand et al. 2017)</taxon>
    </lineage>
</organism>
<evidence type="ECO:0000256" key="5">
    <source>
        <dbReference type="ARBA" id="ARBA00023125"/>
    </source>
</evidence>
<evidence type="ECO:0000256" key="2">
    <source>
        <dbReference type="ARBA" id="ARBA00022553"/>
    </source>
</evidence>
<keyword evidence="3" id="KW-0902">Two-component regulatory system</keyword>
<reference evidence="10 13" key="3">
    <citation type="journal article" date="2019" name="Nat. Med.">
        <title>A library of human gut bacterial isolates paired with longitudinal multiomics data enables mechanistic microbiome research.</title>
        <authorList>
            <person name="Poyet M."/>
            <person name="Groussin M."/>
            <person name="Gibbons S.M."/>
            <person name="Avila-Pacheco J."/>
            <person name="Jiang X."/>
            <person name="Kearney S.M."/>
            <person name="Perrotta A.R."/>
            <person name="Berdy B."/>
            <person name="Zhao S."/>
            <person name="Lieberman T.D."/>
            <person name="Swanson P.K."/>
            <person name="Smith M."/>
            <person name="Roesemann S."/>
            <person name="Alexander J.E."/>
            <person name="Rich S.A."/>
            <person name="Livny J."/>
            <person name="Vlamakis H."/>
            <person name="Clish C."/>
            <person name="Bullock K."/>
            <person name="Deik A."/>
            <person name="Scott J."/>
            <person name="Pierce K.A."/>
            <person name="Xavier R.J."/>
            <person name="Alm E.J."/>
        </authorList>
    </citation>
    <scope>NUCLEOTIDE SEQUENCE [LARGE SCALE GENOMIC DNA]</scope>
    <source>
        <strain evidence="10 13">BIOML-A2</strain>
    </source>
</reference>
<dbReference type="EMBL" id="FQVY01000001">
    <property type="protein sequence ID" value="SHF80181.1"/>
    <property type="molecule type" value="Genomic_DNA"/>
</dbReference>
<keyword evidence="5" id="KW-0238">DNA-binding</keyword>
<evidence type="ECO:0000256" key="7">
    <source>
        <dbReference type="ARBA" id="ARBA00024867"/>
    </source>
</evidence>
<keyword evidence="13" id="KW-1185">Reference proteome</keyword>
<dbReference type="GO" id="GO:0000156">
    <property type="term" value="F:phosphorelay response regulator activity"/>
    <property type="evidence" value="ECO:0007669"/>
    <property type="project" value="TreeGrafter"/>
</dbReference>
<evidence type="ECO:0000313" key="12">
    <source>
        <dbReference type="Proteomes" id="UP000184089"/>
    </source>
</evidence>
<dbReference type="RefSeq" id="WP_021660208.1">
    <property type="nucleotide sequence ID" value="NZ_FQVY01000001.1"/>
</dbReference>
<evidence type="ECO:0000256" key="3">
    <source>
        <dbReference type="ARBA" id="ARBA00023012"/>
    </source>
</evidence>
<accession>A0AAQ1RV74</accession>
<evidence type="ECO:0000256" key="1">
    <source>
        <dbReference type="ARBA" id="ARBA00018672"/>
    </source>
</evidence>
<dbReference type="GO" id="GO:0000976">
    <property type="term" value="F:transcription cis-regulatory region binding"/>
    <property type="evidence" value="ECO:0007669"/>
    <property type="project" value="TreeGrafter"/>
</dbReference>
<sequence length="156" mass="17248">MGETLLIVDDEADIRAMLRDAFLLEGYRVLTAASGEEALALLERRPDLVLLDVSMPGMNGLDLCRRVRDFLACPILFLTARVEEGDKLAGFSAGGDDYVSKPFAMQELSARVAAHLRRESRRQHSAQVRFAGELTVDYSQRAAWASPRRCCTTPGC</sequence>
<feature type="domain" description="Response regulatory" evidence="9">
    <location>
        <begin position="4"/>
        <end position="116"/>
    </location>
</feature>
<dbReference type="Proteomes" id="UP000184089">
    <property type="component" value="Unassembled WGS sequence"/>
</dbReference>
<dbReference type="FunFam" id="3.40.50.2300:FF:000001">
    <property type="entry name" value="DNA-binding response regulator PhoB"/>
    <property type="match status" value="1"/>
</dbReference>
<evidence type="ECO:0000256" key="4">
    <source>
        <dbReference type="ARBA" id="ARBA00023015"/>
    </source>
</evidence>
<dbReference type="SUPFAM" id="SSF52172">
    <property type="entry name" value="CheY-like"/>
    <property type="match status" value="1"/>
</dbReference>
<name>A0AAQ1RV74_9FIRM</name>
<dbReference type="InterPro" id="IPR001789">
    <property type="entry name" value="Sig_transdc_resp-reg_receiver"/>
</dbReference>
<comment type="caution">
    <text evidence="11">The sequence shown here is derived from an EMBL/GenBank/DDBJ whole genome shotgun (WGS) entry which is preliminary data.</text>
</comment>
<reference evidence="12" key="2">
    <citation type="submission" date="2016-11" db="EMBL/GenBank/DDBJ databases">
        <authorList>
            <person name="Jaros S."/>
            <person name="Januszkiewicz K."/>
            <person name="Wedrychowicz H."/>
        </authorList>
    </citation>
    <scope>NUCLEOTIDE SEQUENCE [LARGE SCALE GENOMIC DNA]</scope>
    <source>
        <strain evidence="12">DSM 4029</strain>
    </source>
</reference>
<evidence type="ECO:0000259" key="9">
    <source>
        <dbReference type="PROSITE" id="PS50110"/>
    </source>
</evidence>
<dbReference type="GO" id="GO:0032993">
    <property type="term" value="C:protein-DNA complex"/>
    <property type="evidence" value="ECO:0007669"/>
    <property type="project" value="TreeGrafter"/>
</dbReference>
<keyword evidence="4" id="KW-0805">Transcription regulation</keyword>
<dbReference type="PANTHER" id="PTHR48111:SF1">
    <property type="entry name" value="TWO-COMPONENT RESPONSE REGULATOR ORR33"/>
    <property type="match status" value="1"/>
</dbReference>
<evidence type="ECO:0000256" key="6">
    <source>
        <dbReference type="ARBA" id="ARBA00023163"/>
    </source>
</evidence>
<evidence type="ECO:0000256" key="8">
    <source>
        <dbReference type="PROSITE-ProRule" id="PRU00169"/>
    </source>
</evidence>
<proteinExistence type="predicted"/>
<dbReference type="InterPro" id="IPR039420">
    <property type="entry name" value="WalR-like"/>
</dbReference>
<dbReference type="SMART" id="SM00448">
    <property type="entry name" value="REC"/>
    <property type="match status" value="1"/>
</dbReference>
<dbReference type="Proteomes" id="UP000474718">
    <property type="component" value="Unassembled WGS sequence"/>
</dbReference>
<dbReference type="GO" id="GO:0005829">
    <property type="term" value="C:cytosol"/>
    <property type="evidence" value="ECO:0007669"/>
    <property type="project" value="TreeGrafter"/>
</dbReference>
<dbReference type="PANTHER" id="PTHR48111">
    <property type="entry name" value="REGULATOR OF RPOS"/>
    <property type="match status" value="1"/>
</dbReference>
<dbReference type="Gene3D" id="3.40.50.2300">
    <property type="match status" value="1"/>
</dbReference>
<dbReference type="Pfam" id="PF00072">
    <property type="entry name" value="Response_reg"/>
    <property type="match status" value="1"/>
</dbReference>
<reference evidence="11" key="1">
    <citation type="submission" date="2016-11" db="EMBL/GenBank/DDBJ databases">
        <authorList>
            <person name="Varghese N."/>
            <person name="Submissions S."/>
        </authorList>
    </citation>
    <scope>NUCLEOTIDE SEQUENCE</scope>
    <source>
        <strain evidence="11">DSM 4029</strain>
    </source>
</reference>
<evidence type="ECO:0000313" key="11">
    <source>
        <dbReference type="EMBL" id="SHF80181.1"/>
    </source>
</evidence>
<keyword evidence="6" id="KW-0804">Transcription</keyword>
<keyword evidence="2 8" id="KW-0597">Phosphoprotein</keyword>
<dbReference type="GO" id="GO:0006355">
    <property type="term" value="P:regulation of DNA-templated transcription"/>
    <property type="evidence" value="ECO:0007669"/>
    <property type="project" value="TreeGrafter"/>
</dbReference>
<protein>
    <recommendedName>
        <fullName evidence="1">Stage 0 sporulation protein A homolog</fullName>
    </recommendedName>
</protein>